<reference evidence="1" key="1">
    <citation type="submission" date="2025-08" db="UniProtKB">
        <authorList>
            <consortium name="Ensembl"/>
        </authorList>
    </citation>
    <scope>IDENTIFICATION</scope>
</reference>
<accession>A0A3B5LNZ9</accession>
<evidence type="ECO:0000313" key="2">
    <source>
        <dbReference type="Proteomes" id="UP000261380"/>
    </source>
</evidence>
<proteinExistence type="predicted"/>
<sequence length="88" mass="10150">MGPPSTPLPTSRFKPRHLIYSSPLKPNSLLHPRLRMSIQFKICPNWSLACRSPNHFLRSKTNLTYSSRTTPCCHMIRIYPSRDKPSSL</sequence>
<reference evidence="1" key="2">
    <citation type="submission" date="2025-09" db="UniProtKB">
        <authorList>
            <consortium name="Ensembl"/>
        </authorList>
    </citation>
    <scope>IDENTIFICATION</scope>
</reference>
<organism evidence="1 2">
    <name type="scientific">Xiphophorus couchianus</name>
    <name type="common">Monterrey platyfish</name>
    <dbReference type="NCBI Taxonomy" id="32473"/>
    <lineage>
        <taxon>Eukaryota</taxon>
        <taxon>Metazoa</taxon>
        <taxon>Chordata</taxon>
        <taxon>Craniata</taxon>
        <taxon>Vertebrata</taxon>
        <taxon>Euteleostomi</taxon>
        <taxon>Actinopterygii</taxon>
        <taxon>Neopterygii</taxon>
        <taxon>Teleostei</taxon>
        <taxon>Neoteleostei</taxon>
        <taxon>Acanthomorphata</taxon>
        <taxon>Ovalentaria</taxon>
        <taxon>Atherinomorphae</taxon>
        <taxon>Cyprinodontiformes</taxon>
        <taxon>Poeciliidae</taxon>
        <taxon>Poeciliinae</taxon>
        <taxon>Xiphophorus</taxon>
    </lineage>
</organism>
<dbReference type="Proteomes" id="UP000261380">
    <property type="component" value="Unplaced"/>
</dbReference>
<dbReference type="AlphaFoldDB" id="A0A3B5LNZ9"/>
<keyword evidence="2" id="KW-1185">Reference proteome</keyword>
<protein>
    <submittedName>
        <fullName evidence="1">Uncharacterized protein</fullName>
    </submittedName>
</protein>
<evidence type="ECO:0000313" key="1">
    <source>
        <dbReference type="Ensembl" id="ENSXCOP00000009574.1"/>
    </source>
</evidence>
<name>A0A3B5LNZ9_9TELE</name>
<dbReference type="Ensembl" id="ENSXCOT00000009686.1">
    <property type="protein sequence ID" value="ENSXCOP00000009574.1"/>
    <property type="gene ID" value="ENSXCOG00000007292.1"/>
</dbReference>